<dbReference type="FunCoup" id="G0P967">
    <property type="interactions" value="20"/>
</dbReference>
<evidence type="ECO:0000313" key="3">
    <source>
        <dbReference type="EMBL" id="EGT48412.1"/>
    </source>
</evidence>
<dbReference type="Proteomes" id="UP000008068">
    <property type="component" value="Unassembled WGS sequence"/>
</dbReference>
<keyword evidence="4" id="KW-1185">Reference proteome</keyword>
<dbReference type="STRING" id="135651.G0P967"/>
<feature type="compositionally biased region" description="Low complexity" evidence="1">
    <location>
        <begin position="316"/>
        <end position="326"/>
    </location>
</feature>
<feature type="signal peptide" evidence="2">
    <location>
        <begin position="1"/>
        <end position="21"/>
    </location>
</feature>
<feature type="region of interest" description="Disordered" evidence="1">
    <location>
        <begin position="228"/>
        <end position="263"/>
    </location>
</feature>
<feature type="region of interest" description="Disordered" evidence="1">
    <location>
        <begin position="288"/>
        <end position="326"/>
    </location>
</feature>
<dbReference type="EMBL" id="GL380147">
    <property type="protein sequence ID" value="EGT48412.1"/>
    <property type="molecule type" value="Genomic_DNA"/>
</dbReference>
<dbReference type="AlphaFoldDB" id="G0P967"/>
<feature type="chain" id="PRO_5003406009" evidence="2">
    <location>
        <begin position="22"/>
        <end position="579"/>
    </location>
</feature>
<dbReference type="InParanoid" id="G0P967"/>
<feature type="region of interest" description="Disordered" evidence="1">
    <location>
        <begin position="421"/>
        <end position="472"/>
    </location>
</feature>
<sequence>MGHLALTALLLAITASSVVDAAKCRGRYMEMRGGDGFVTRGGCRGLDSQIQEEYWTTVGFDGALRDGRTTDDFLVFPENENNGHTQRNSFVAYWITRSKYGENVHYEAFGHAFIKPDGRVCGWFVGSQKEVVEVCGGFRILSRSRYNPHQPIPFEWVQGPQYRNRDVLGFHHHKIAKYEHNGDEVLFGDADVKSKKFNAVSVSNEERVQLDDPEAFHRKVWLLRKKSLQPPSDNRLPPAVPSETRRREVRSRNHSSKNPSVFQDLDIYQDPHHEERLQNMRLNPYYDQYGRPIGSNRDNLRSNYDSFEKKFPVDGSSSSQNSQKDNNQISHNYQFYDANQQPPRNHPGYQEWLINQYRIRGITPRKYGQDDSYDTAAQYGSYSKQTNPNDNDDQSGYNSQSNFDNSEANRNNQVFYEAGQEPNALKSSQTSENGETYYSVNPGAPLDETSAAQPKVTGEFSETNVPGQQEGSSILPVKEQDKQQHVRFIRYHPPTVIRDKKGNIYERRVENGKVYYFDASGNGIRTQIDDSTIDQKIEKILEKRRRQEENTMRNLVENADNSEDDGNDPITAAEVGRQG</sequence>
<feature type="region of interest" description="Disordered" evidence="1">
    <location>
        <begin position="380"/>
        <end position="407"/>
    </location>
</feature>
<evidence type="ECO:0000256" key="2">
    <source>
        <dbReference type="SAM" id="SignalP"/>
    </source>
</evidence>
<name>G0P967_CAEBE</name>
<protein>
    <submittedName>
        <fullName evidence="3">Uncharacterized protein</fullName>
    </submittedName>
</protein>
<evidence type="ECO:0000313" key="4">
    <source>
        <dbReference type="Proteomes" id="UP000008068"/>
    </source>
</evidence>
<feature type="compositionally biased region" description="Polar residues" evidence="1">
    <location>
        <begin position="425"/>
        <end position="439"/>
    </location>
</feature>
<gene>
    <name evidence="3" type="ORF">CAEBREN_29748</name>
</gene>
<dbReference type="HOGENOM" id="CLU_037248_0_0_1"/>
<accession>G0P967</accession>
<organism evidence="4">
    <name type="scientific">Caenorhabditis brenneri</name>
    <name type="common">Nematode worm</name>
    <dbReference type="NCBI Taxonomy" id="135651"/>
    <lineage>
        <taxon>Eukaryota</taxon>
        <taxon>Metazoa</taxon>
        <taxon>Ecdysozoa</taxon>
        <taxon>Nematoda</taxon>
        <taxon>Chromadorea</taxon>
        <taxon>Rhabditida</taxon>
        <taxon>Rhabditina</taxon>
        <taxon>Rhabditomorpha</taxon>
        <taxon>Rhabditoidea</taxon>
        <taxon>Rhabditidae</taxon>
        <taxon>Peloderinae</taxon>
        <taxon>Caenorhabditis</taxon>
    </lineage>
</organism>
<proteinExistence type="predicted"/>
<reference evidence="4" key="1">
    <citation type="submission" date="2011-07" db="EMBL/GenBank/DDBJ databases">
        <authorList>
            <consortium name="Caenorhabditis brenneri Sequencing and Analysis Consortium"/>
            <person name="Wilson R.K."/>
        </authorList>
    </citation>
    <scope>NUCLEOTIDE SEQUENCE [LARGE SCALE GENOMIC DNA]</scope>
    <source>
        <strain evidence="4">PB2801</strain>
    </source>
</reference>
<keyword evidence="2" id="KW-0732">Signal</keyword>
<evidence type="ECO:0000256" key="1">
    <source>
        <dbReference type="SAM" id="MobiDB-lite"/>
    </source>
</evidence>
<feature type="compositionally biased region" description="Polar residues" evidence="1">
    <location>
        <begin position="460"/>
        <end position="472"/>
    </location>
</feature>
<dbReference type="OrthoDB" id="5859672at2759"/>
<dbReference type="eggNOG" id="ENOG502T0WK">
    <property type="taxonomic scope" value="Eukaryota"/>
</dbReference>
<feature type="region of interest" description="Disordered" evidence="1">
    <location>
        <begin position="545"/>
        <end position="579"/>
    </location>
</feature>